<evidence type="ECO:0000313" key="3">
    <source>
        <dbReference type="EMBL" id="AHG00127.1"/>
    </source>
</evidence>
<dbReference type="Proteomes" id="UP000019024">
    <property type="component" value="Chromosome"/>
</dbReference>
<dbReference type="OrthoDB" id="221805at2157"/>
<dbReference type="PATRIC" id="fig|797299.3.peg.2260"/>
<proteinExistence type="predicted"/>
<reference evidence="3 4" key="1">
    <citation type="submission" date="2014-01" db="EMBL/GenBank/DDBJ databases">
        <authorList>
            <consortium name="DOE Joint Genome Institute"/>
            <person name="Anderson I."/>
            <person name="Huntemann M."/>
            <person name="Han J."/>
            <person name="Chen A."/>
            <person name="Kyrpides N."/>
            <person name="Mavromatis K."/>
            <person name="Markowitz V."/>
            <person name="Palaniappan K."/>
            <person name="Ivanova N."/>
            <person name="Schaumberg A."/>
            <person name="Pati A."/>
            <person name="Liolios K."/>
            <person name="Nordberg H.P."/>
            <person name="Cantor M.N."/>
            <person name="Hua S.X."/>
            <person name="Woyke T."/>
        </authorList>
    </citation>
    <scope>NUCLEOTIDE SEQUENCE [LARGE SCALE GENOMIC DNA]</scope>
    <source>
        <strain evidence="3 4">XH-48</strain>
    </source>
</reference>
<protein>
    <recommendedName>
        <fullName evidence="2">DUF7124 domain-containing protein</fullName>
    </recommendedName>
</protein>
<dbReference type="GeneID" id="25145973"/>
<feature type="domain" description="DUF7124" evidence="2">
    <location>
        <begin position="7"/>
        <end position="117"/>
    </location>
</feature>
<sequence length="136" mass="15410">MNGDSDMTLAFELEALKEVASPESVFEDARSWTTYIGVVSEKPTYVVTNFTRKNRVRQDFFSGPRGVDESLEGVKDQFDTDRYVFIGTTDDDEARADDLGWEYLDIEDAAEAADWTMGSDTTPEEIEPDTSRDDWP</sequence>
<dbReference type="EMBL" id="CP007055">
    <property type="protein sequence ID" value="AHG00127.1"/>
    <property type="molecule type" value="Genomic_DNA"/>
</dbReference>
<dbReference type="AlphaFoldDB" id="W0JS50"/>
<gene>
    <name evidence="3" type="ORF">HALLA_16300</name>
</gene>
<feature type="region of interest" description="Disordered" evidence="1">
    <location>
        <begin position="112"/>
        <end position="136"/>
    </location>
</feature>
<evidence type="ECO:0000313" key="4">
    <source>
        <dbReference type="Proteomes" id="UP000019024"/>
    </source>
</evidence>
<dbReference type="Pfam" id="PF23439">
    <property type="entry name" value="DUF7124"/>
    <property type="match status" value="1"/>
</dbReference>
<evidence type="ECO:0000259" key="2">
    <source>
        <dbReference type="Pfam" id="PF23439"/>
    </source>
</evidence>
<dbReference type="KEGG" id="hlr:HALLA_16300"/>
<evidence type="ECO:0000256" key="1">
    <source>
        <dbReference type="SAM" id="MobiDB-lite"/>
    </source>
</evidence>
<accession>W0JS50</accession>
<dbReference type="RefSeq" id="WP_049953357.1">
    <property type="nucleotide sequence ID" value="NZ_CP007055.1"/>
</dbReference>
<organism evidence="3 4">
    <name type="scientific">Halostagnicola larsenii XH-48</name>
    <dbReference type="NCBI Taxonomy" id="797299"/>
    <lineage>
        <taxon>Archaea</taxon>
        <taxon>Methanobacteriati</taxon>
        <taxon>Methanobacteriota</taxon>
        <taxon>Stenosarchaea group</taxon>
        <taxon>Halobacteria</taxon>
        <taxon>Halobacteriales</taxon>
        <taxon>Natrialbaceae</taxon>
        <taxon>Halostagnicola</taxon>
    </lineage>
</organism>
<dbReference type="eggNOG" id="arCOG03063">
    <property type="taxonomic scope" value="Archaea"/>
</dbReference>
<dbReference type="STRING" id="797299.HALLA_16300"/>
<keyword evidence="4" id="KW-1185">Reference proteome</keyword>
<name>W0JS50_9EURY</name>
<dbReference type="InterPro" id="IPR055548">
    <property type="entry name" value="DUF7124"/>
</dbReference>
<dbReference type="HOGENOM" id="CLU_150429_0_0_2"/>